<evidence type="ECO:0000313" key="8">
    <source>
        <dbReference type="Proteomes" id="UP000005615"/>
    </source>
</evidence>
<comment type="similarity">
    <text evidence="1">Belongs to the TfdA dioxygenase family.</text>
</comment>
<sequence>MERHAMSNGKQIVRIEPLPGKTFGAVVTGVRLSELDEDTFSLLYREWLQYALLIFPAQYLTDSQQRDAASKFGCLVEGLEAVEISNLLPTGEVRAAPDDDMMKIIRGNMQWHQDNTYMPLQAKGALFSAKRVPSSGGETGFADMRAAWDALDTETQDRLANLSAYHSLAQSQKNLGEDVKSSDSEYIGYGLDVSTVPRRSLLKIHPETDRKTLAVGRHAFGVTGMAEQESTQFVSDLIDFAVADESRTYHHIWSEGDAILWDNRCLMHRACPWNFSQPRVMLHSRIAGDPSTEAALNS</sequence>
<reference evidence="7 8" key="1">
    <citation type="journal article" date="2011" name="J. Bacteriol.">
        <title>Genome sequence of strain IMCC3088, a proteorhodopsin-containing marine bacterium belonging to the OM60/NOR5 clade.</title>
        <authorList>
            <person name="Jang Y."/>
            <person name="Oh H.M."/>
            <person name="Kang I."/>
            <person name="Lee K."/>
            <person name="Yang S.J."/>
            <person name="Cho J.C."/>
        </authorList>
    </citation>
    <scope>NUCLEOTIDE SEQUENCE [LARGE SCALE GENOMIC DNA]</scope>
    <source>
        <strain evidence="7 8">IMCC3088</strain>
    </source>
</reference>
<dbReference type="STRING" id="2518989.IMCC3088_2542"/>
<dbReference type="Pfam" id="PF02668">
    <property type="entry name" value="TauD"/>
    <property type="match status" value="1"/>
</dbReference>
<keyword evidence="2" id="KW-0479">Metal-binding</keyword>
<dbReference type="Gene3D" id="3.60.130.10">
    <property type="entry name" value="Clavaminate synthase-like"/>
    <property type="match status" value="1"/>
</dbReference>
<dbReference type="InterPro" id="IPR042098">
    <property type="entry name" value="TauD-like_sf"/>
</dbReference>
<gene>
    <name evidence="7" type="ORF">IMCC3088_2542</name>
</gene>
<dbReference type="InterPro" id="IPR003819">
    <property type="entry name" value="TauD/TfdA-like"/>
</dbReference>
<dbReference type="PANTHER" id="PTHR43779:SF3">
    <property type="entry name" value="(3R)-3-[(CARBOXYMETHYL)AMINO]FATTY ACID OXYGENASE_DECARBOXYLASE"/>
    <property type="match status" value="1"/>
</dbReference>
<evidence type="ECO:0000256" key="1">
    <source>
        <dbReference type="ARBA" id="ARBA00005896"/>
    </source>
</evidence>
<keyword evidence="5" id="KW-0408">Iron</keyword>
<keyword evidence="8" id="KW-1185">Reference proteome</keyword>
<accession>F3L4E1</accession>
<keyword evidence="3 7" id="KW-0223">Dioxygenase</keyword>
<organism evidence="7 8">
    <name type="scientific">Aequoribacter fuscus</name>
    <dbReference type="NCBI Taxonomy" id="2518989"/>
    <lineage>
        <taxon>Bacteria</taxon>
        <taxon>Pseudomonadati</taxon>
        <taxon>Pseudomonadota</taxon>
        <taxon>Gammaproteobacteria</taxon>
        <taxon>Cellvibrionales</taxon>
        <taxon>Halieaceae</taxon>
        <taxon>Aequoribacter</taxon>
    </lineage>
</organism>
<dbReference type="EMBL" id="AEIG01000081">
    <property type="protein sequence ID" value="EGG28809.1"/>
    <property type="molecule type" value="Genomic_DNA"/>
</dbReference>
<evidence type="ECO:0000256" key="3">
    <source>
        <dbReference type="ARBA" id="ARBA00022964"/>
    </source>
</evidence>
<dbReference type="GO" id="GO:0016706">
    <property type="term" value="F:2-oxoglutarate-dependent dioxygenase activity"/>
    <property type="evidence" value="ECO:0007669"/>
    <property type="project" value="UniProtKB-ARBA"/>
</dbReference>
<evidence type="ECO:0000313" key="7">
    <source>
        <dbReference type="EMBL" id="EGG28809.1"/>
    </source>
</evidence>
<dbReference type="GO" id="GO:0046872">
    <property type="term" value="F:metal ion binding"/>
    <property type="evidence" value="ECO:0007669"/>
    <property type="project" value="UniProtKB-KW"/>
</dbReference>
<evidence type="ECO:0000259" key="6">
    <source>
        <dbReference type="Pfam" id="PF02668"/>
    </source>
</evidence>
<proteinExistence type="inferred from homology"/>
<evidence type="ECO:0000256" key="2">
    <source>
        <dbReference type="ARBA" id="ARBA00022723"/>
    </source>
</evidence>
<evidence type="ECO:0000256" key="5">
    <source>
        <dbReference type="ARBA" id="ARBA00023004"/>
    </source>
</evidence>
<keyword evidence="4" id="KW-0560">Oxidoreductase</keyword>
<feature type="domain" description="TauD/TfdA-like" evidence="6">
    <location>
        <begin position="15"/>
        <end position="282"/>
    </location>
</feature>
<dbReference type="PANTHER" id="PTHR43779">
    <property type="entry name" value="DIOXYGENASE RV0097-RELATED"/>
    <property type="match status" value="1"/>
</dbReference>
<protein>
    <submittedName>
        <fullName evidence="7">Taurine catabolism dioxygenase TauD/TfdA</fullName>
    </submittedName>
</protein>
<evidence type="ECO:0000256" key="4">
    <source>
        <dbReference type="ARBA" id="ARBA00023002"/>
    </source>
</evidence>
<dbReference type="eggNOG" id="COG2175">
    <property type="taxonomic scope" value="Bacteria"/>
</dbReference>
<comment type="caution">
    <text evidence="7">The sequence shown here is derived from an EMBL/GenBank/DDBJ whole genome shotgun (WGS) entry which is preliminary data.</text>
</comment>
<dbReference type="InterPro" id="IPR051178">
    <property type="entry name" value="TfdA_dioxygenase"/>
</dbReference>
<name>F3L4E1_9GAMM</name>
<dbReference type="AlphaFoldDB" id="F3L4E1"/>
<dbReference type="Proteomes" id="UP000005615">
    <property type="component" value="Unassembled WGS sequence"/>
</dbReference>
<dbReference type="SUPFAM" id="SSF51197">
    <property type="entry name" value="Clavaminate synthase-like"/>
    <property type="match status" value="1"/>
</dbReference>